<feature type="signal peptide" evidence="1">
    <location>
        <begin position="1"/>
        <end position="27"/>
    </location>
</feature>
<sequence length="372" mass="39754">MRRRSLSLAVAAALTIGVAAPAPAALAAPRPAPSAPPASASSIASMLPGFDELKPSATPAALTEAPRDLDVTYTVNGQTRTLKDFLNRSAQGFVVLDGSKIVKEWYAAGYSKNSLFQSWSMAKSYTSDVIGIALAEGKIGSLDDTVAEYLPELAKSGYGDVSLRNLLRMSSGIEWNEPVDDVPLHVSVSMGWASTLQLASYRKRGWEPGSRFNYTSMNSAVLALVLQKATGVPYYKYVQDKIWGPAGMASTAYVGNDGHGDGLGYCCVYANDRDFARFGKMMLNGGKVDGRQVVPASWIEQATAPSPANPGYGLHWWLDGSNGYYASGLGGQSIYVSTKHDVVIVKSTFLNLDESETLPAFRAVAAEVARTR</sequence>
<evidence type="ECO:0000259" key="2">
    <source>
        <dbReference type="Pfam" id="PF00144"/>
    </source>
</evidence>
<dbReference type="PANTHER" id="PTHR43283:SF7">
    <property type="entry name" value="BETA-LACTAMASE-RELATED DOMAIN-CONTAINING PROTEIN"/>
    <property type="match status" value="1"/>
</dbReference>
<proteinExistence type="predicted"/>
<keyword evidence="4" id="KW-1185">Reference proteome</keyword>
<evidence type="ECO:0000256" key="1">
    <source>
        <dbReference type="SAM" id="SignalP"/>
    </source>
</evidence>
<dbReference type="EMBL" id="JBHSXS010000001">
    <property type="protein sequence ID" value="MFC6878534.1"/>
    <property type="molecule type" value="Genomic_DNA"/>
</dbReference>
<evidence type="ECO:0000313" key="4">
    <source>
        <dbReference type="Proteomes" id="UP001596380"/>
    </source>
</evidence>
<dbReference type="Gene3D" id="3.40.710.10">
    <property type="entry name" value="DD-peptidase/beta-lactamase superfamily"/>
    <property type="match status" value="1"/>
</dbReference>
<accession>A0ABW2CAR4</accession>
<feature type="chain" id="PRO_5047107979" evidence="1">
    <location>
        <begin position="28"/>
        <end position="372"/>
    </location>
</feature>
<dbReference type="PANTHER" id="PTHR43283">
    <property type="entry name" value="BETA-LACTAMASE-RELATED"/>
    <property type="match status" value="1"/>
</dbReference>
<evidence type="ECO:0000313" key="3">
    <source>
        <dbReference type="EMBL" id="MFC6878534.1"/>
    </source>
</evidence>
<comment type="caution">
    <text evidence="3">The sequence shown here is derived from an EMBL/GenBank/DDBJ whole genome shotgun (WGS) entry which is preliminary data.</text>
</comment>
<keyword evidence="3" id="KW-0378">Hydrolase</keyword>
<dbReference type="Pfam" id="PF00144">
    <property type="entry name" value="Beta-lactamase"/>
    <property type="match status" value="1"/>
</dbReference>
<gene>
    <name evidence="3" type="ORF">ACFQKB_02015</name>
</gene>
<dbReference type="GO" id="GO:0016787">
    <property type="term" value="F:hydrolase activity"/>
    <property type="evidence" value="ECO:0007669"/>
    <property type="project" value="UniProtKB-KW"/>
</dbReference>
<dbReference type="Proteomes" id="UP001596380">
    <property type="component" value="Unassembled WGS sequence"/>
</dbReference>
<dbReference type="RefSeq" id="WP_160819881.1">
    <property type="nucleotide sequence ID" value="NZ_JBHSXE010000001.1"/>
</dbReference>
<name>A0ABW2CAR4_9ACTN</name>
<keyword evidence="1" id="KW-0732">Signal</keyword>
<dbReference type="EC" id="3.-.-.-" evidence="3"/>
<feature type="domain" description="Beta-lactamase-related" evidence="2">
    <location>
        <begin position="93"/>
        <end position="347"/>
    </location>
</feature>
<organism evidence="3 4">
    <name type="scientific">Actinomadura yumaensis</name>
    <dbReference type="NCBI Taxonomy" id="111807"/>
    <lineage>
        <taxon>Bacteria</taxon>
        <taxon>Bacillati</taxon>
        <taxon>Actinomycetota</taxon>
        <taxon>Actinomycetes</taxon>
        <taxon>Streptosporangiales</taxon>
        <taxon>Thermomonosporaceae</taxon>
        <taxon>Actinomadura</taxon>
    </lineage>
</organism>
<dbReference type="InterPro" id="IPR001466">
    <property type="entry name" value="Beta-lactam-related"/>
</dbReference>
<protein>
    <submittedName>
        <fullName evidence="3">Serine hydrolase domain-containing protein</fullName>
        <ecNumber evidence="3">3.-.-.-</ecNumber>
    </submittedName>
</protein>
<dbReference type="InterPro" id="IPR050789">
    <property type="entry name" value="Diverse_Enzym_Activities"/>
</dbReference>
<reference evidence="4" key="1">
    <citation type="journal article" date="2019" name="Int. J. Syst. Evol. Microbiol.">
        <title>The Global Catalogue of Microorganisms (GCM) 10K type strain sequencing project: providing services to taxonomists for standard genome sequencing and annotation.</title>
        <authorList>
            <consortium name="The Broad Institute Genomics Platform"/>
            <consortium name="The Broad Institute Genome Sequencing Center for Infectious Disease"/>
            <person name="Wu L."/>
            <person name="Ma J."/>
        </authorList>
    </citation>
    <scope>NUCLEOTIDE SEQUENCE [LARGE SCALE GENOMIC DNA]</scope>
    <source>
        <strain evidence="4">JCM 3369</strain>
    </source>
</reference>
<dbReference type="InterPro" id="IPR012338">
    <property type="entry name" value="Beta-lactam/transpept-like"/>
</dbReference>
<dbReference type="SUPFAM" id="SSF56601">
    <property type="entry name" value="beta-lactamase/transpeptidase-like"/>
    <property type="match status" value="1"/>
</dbReference>